<evidence type="ECO:0000313" key="3">
    <source>
        <dbReference type="Proteomes" id="UP000018144"/>
    </source>
</evidence>
<protein>
    <submittedName>
        <fullName evidence="2">Uncharacterized protein</fullName>
    </submittedName>
</protein>
<feature type="compositionally biased region" description="Low complexity" evidence="1">
    <location>
        <begin position="37"/>
        <end position="52"/>
    </location>
</feature>
<dbReference type="EMBL" id="HF935442">
    <property type="protein sequence ID" value="CCX30534.1"/>
    <property type="molecule type" value="Genomic_DNA"/>
</dbReference>
<proteinExistence type="predicted"/>
<feature type="compositionally biased region" description="Basic residues" evidence="1">
    <location>
        <begin position="121"/>
        <end position="133"/>
    </location>
</feature>
<feature type="compositionally biased region" description="Low complexity" evidence="1">
    <location>
        <begin position="93"/>
        <end position="120"/>
    </location>
</feature>
<feature type="compositionally biased region" description="Low complexity" evidence="1">
    <location>
        <begin position="134"/>
        <end position="144"/>
    </location>
</feature>
<accession>U4LEH9</accession>
<dbReference type="Proteomes" id="UP000018144">
    <property type="component" value="Unassembled WGS sequence"/>
</dbReference>
<keyword evidence="3" id="KW-1185">Reference proteome</keyword>
<evidence type="ECO:0000313" key="2">
    <source>
        <dbReference type="EMBL" id="CCX30534.1"/>
    </source>
</evidence>
<gene>
    <name evidence="2" type="ORF">PCON_08733</name>
</gene>
<evidence type="ECO:0000256" key="1">
    <source>
        <dbReference type="SAM" id="MobiDB-lite"/>
    </source>
</evidence>
<feature type="region of interest" description="Disordered" evidence="1">
    <location>
        <begin position="1"/>
        <end position="160"/>
    </location>
</feature>
<feature type="compositionally biased region" description="Low complexity" evidence="1">
    <location>
        <begin position="65"/>
        <end position="76"/>
    </location>
</feature>
<reference evidence="2 3" key="1">
    <citation type="journal article" date="2013" name="PLoS Genet.">
        <title>The genome and development-dependent transcriptomes of Pyronema confluens: a window into fungal evolution.</title>
        <authorList>
            <person name="Traeger S."/>
            <person name="Altegoer F."/>
            <person name="Freitag M."/>
            <person name="Gabaldon T."/>
            <person name="Kempken F."/>
            <person name="Kumar A."/>
            <person name="Marcet-Houben M."/>
            <person name="Poggeler S."/>
            <person name="Stajich J.E."/>
            <person name="Nowrousian M."/>
        </authorList>
    </citation>
    <scope>NUCLEOTIDE SEQUENCE [LARGE SCALE GENOMIC DNA]</scope>
    <source>
        <strain evidence="3">CBS 100304</strain>
        <tissue evidence="2">Vegetative mycelium</tissue>
    </source>
</reference>
<sequence>MDHAKLAKMQASVRIEERELPAARSRRSTSPLEPTTRSSRLLLRRSMFSPSRLSRRSTCSRRTETSSTLLPPRSTHPFPPTPSPSTETERTRSSPSSSPVSLTSSDPTPLLPSASSPRATRASRRRRVMRPRRTTPMMMTSPSWSRERTSRTRSKLFLKE</sequence>
<organism evidence="2 3">
    <name type="scientific">Pyronema omphalodes (strain CBS 100304)</name>
    <name type="common">Pyronema confluens</name>
    <dbReference type="NCBI Taxonomy" id="1076935"/>
    <lineage>
        <taxon>Eukaryota</taxon>
        <taxon>Fungi</taxon>
        <taxon>Dikarya</taxon>
        <taxon>Ascomycota</taxon>
        <taxon>Pezizomycotina</taxon>
        <taxon>Pezizomycetes</taxon>
        <taxon>Pezizales</taxon>
        <taxon>Pyronemataceae</taxon>
        <taxon>Pyronema</taxon>
    </lineage>
</organism>
<dbReference type="AlphaFoldDB" id="U4LEH9"/>
<feature type="compositionally biased region" description="Basic residues" evidence="1">
    <location>
        <begin position="151"/>
        <end position="160"/>
    </location>
</feature>
<name>U4LEH9_PYROM</name>